<keyword evidence="1" id="KW-0687">Ribonucleoprotein</keyword>
<dbReference type="SUPFAM" id="SSF158446">
    <property type="entry name" value="IVS-encoded protein-like"/>
    <property type="match status" value="1"/>
</dbReference>
<dbReference type="STRING" id="1618573.UT19_C0013G0015"/>
<keyword evidence="1" id="KW-0689">Ribosomal protein</keyword>
<dbReference type="GO" id="GO:0005840">
    <property type="term" value="C:ribosome"/>
    <property type="evidence" value="ECO:0007669"/>
    <property type="project" value="UniProtKB-KW"/>
</dbReference>
<accession>A0A0G0PVJ2</accession>
<evidence type="ECO:0000313" key="2">
    <source>
        <dbReference type="Proteomes" id="UP000034932"/>
    </source>
</evidence>
<dbReference type="PANTHER" id="PTHR38471">
    <property type="entry name" value="FOUR HELIX BUNDLE PROTEIN"/>
    <property type="match status" value="1"/>
</dbReference>
<dbReference type="NCBIfam" id="TIGR02436">
    <property type="entry name" value="four helix bundle protein"/>
    <property type="match status" value="1"/>
</dbReference>
<reference evidence="1 2" key="1">
    <citation type="journal article" date="2015" name="Nature">
        <title>rRNA introns, odd ribosomes, and small enigmatic genomes across a large radiation of phyla.</title>
        <authorList>
            <person name="Brown C.T."/>
            <person name="Hug L.A."/>
            <person name="Thomas B.C."/>
            <person name="Sharon I."/>
            <person name="Castelle C.J."/>
            <person name="Singh A."/>
            <person name="Wilkins M.J."/>
            <person name="Williams K.H."/>
            <person name="Banfield J.F."/>
        </authorList>
    </citation>
    <scope>NUCLEOTIDE SEQUENCE [LARGE SCALE GENOMIC DNA]</scope>
</reference>
<organism evidence="1 2">
    <name type="scientific">Candidatus Woesebacteria bacterium GW2011_GWB1_39_10b</name>
    <dbReference type="NCBI Taxonomy" id="1618573"/>
    <lineage>
        <taxon>Bacteria</taxon>
        <taxon>Candidatus Woeseibacteriota</taxon>
    </lineage>
</organism>
<dbReference type="AlphaFoldDB" id="A0A0G0PVJ2"/>
<dbReference type="InterPro" id="IPR012657">
    <property type="entry name" value="23S_rRNA-intervening_sequence"/>
</dbReference>
<dbReference type="Pfam" id="PF05635">
    <property type="entry name" value="23S_rRNA_IVP"/>
    <property type="match status" value="1"/>
</dbReference>
<dbReference type="Gene3D" id="1.20.1440.60">
    <property type="entry name" value="23S rRNA-intervening sequence"/>
    <property type="match status" value="1"/>
</dbReference>
<dbReference type="InterPro" id="IPR036583">
    <property type="entry name" value="23S_rRNA_IVS_sf"/>
</dbReference>
<proteinExistence type="predicted"/>
<dbReference type="PANTHER" id="PTHR38471:SF2">
    <property type="entry name" value="FOUR HELIX BUNDLE PROTEIN"/>
    <property type="match status" value="1"/>
</dbReference>
<sequence>MGISFRELKIWKKAYELLMKIYKITTRYPLEEKYNLTSQTRSSANSALSQIAEAHGRFYFADKIRILFIA</sequence>
<name>A0A0G0PVJ2_9BACT</name>
<protein>
    <submittedName>
        <fullName evidence="1">S23 ribosomal protein</fullName>
    </submittedName>
</protein>
<comment type="caution">
    <text evidence="1">The sequence shown here is derived from an EMBL/GenBank/DDBJ whole genome shotgun (WGS) entry which is preliminary data.</text>
</comment>
<gene>
    <name evidence="1" type="ORF">UT19_C0013G0015</name>
</gene>
<dbReference type="Proteomes" id="UP000034932">
    <property type="component" value="Unassembled WGS sequence"/>
</dbReference>
<evidence type="ECO:0000313" key="1">
    <source>
        <dbReference type="EMBL" id="KKQ93351.1"/>
    </source>
</evidence>
<dbReference type="EMBL" id="LBVW01000013">
    <property type="protein sequence ID" value="KKQ93351.1"/>
    <property type="molecule type" value="Genomic_DNA"/>
</dbReference>